<evidence type="ECO:0000313" key="4">
    <source>
        <dbReference type="Proteomes" id="UP001381693"/>
    </source>
</evidence>
<dbReference type="EMBL" id="JAXCGZ010020863">
    <property type="protein sequence ID" value="KAK7065174.1"/>
    <property type="molecule type" value="Genomic_DNA"/>
</dbReference>
<reference evidence="3 4" key="1">
    <citation type="submission" date="2023-11" db="EMBL/GenBank/DDBJ databases">
        <title>Halocaridina rubra genome assembly.</title>
        <authorList>
            <person name="Smith C."/>
        </authorList>
    </citation>
    <scope>NUCLEOTIDE SEQUENCE [LARGE SCALE GENOMIC DNA]</scope>
    <source>
        <strain evidence="3">EP-1</strain>
        <tissue evidence="3">Whole</tissue>
    </source>
</reference>
<proteinExistence type="predicted"/>
<keyword evidence="4" id="KW-1185">Reference proteome</keyword>
<protein>
    <submittedName>
        <fullName evidence="3">Uncharacterized protein</fullName>
    </submittedName>
</protein>
<keyword evidence="2" id="KW-0732">Signal</keyword>
<evidence type="ECO:0000256" key="1">
    <source>
        <dbReference type="SAM" id="MobiDB-lite"/>
    </source>
</evidence>
<evidence type="ECO:0000313" key="3">
    <source>
        <dbReference type="EMBL" id="KAK7065174.1"/>
    </source>
</evidence>
<organism evidence="3 4">
    <name type="scientific">Halocaridina rubra</name>
    <name type="common">Hawaiian red shrimp</name>
    <dbReference type="NCBI Taxonomy" id="373956"/>
    <lineage>
        <taxon>Eukaryota</taxon>
        <taxon>Metazoa</taxon>
        <taxon>Ecdysozoa</taxon>
        <taxon>Arthropoda</taxon>
        <taxon>Crustacea</taxon>
        <taxon>Multicrustacea</taxon>
        <taxon>Malacostraca</taxon>
        <taxon>Eumalacostraca</taxon>
        <taxon>Eucarida</taxon>
        <taxon>Decapoda</taxon>
        <taxon>Pleocyemata</taxon>
        <taxon>Caridea</taxon>
        <taxon>Atyoidea</taxon>
        <taxon>Atyidae</taxon>
        <taxon>Halocaridina</taxon>
    </lineage>
</organism>
<feature type="region of interest" description="Disordered" evidence="1">
    <location>
        <begin position="117"/>
        <end position="141"/>
    </location>
</feature>
<feature type="compositionally biased region" description="Basic residues" evidence="1">
    <location>
        <begin position="128"/>
        <end position="138"/>
    </location>
</feature>
<dbReference type="Proteomes" id="UP001381693">
    <property type="component" value="Unassembled WGS sequence"/>
</dbReference>
<name>A0AAN8WPP3_HALRR</name>
<feature type="chain" id="PRO_5042839660" evidence="2">
    <location>
        <begin position="21"/>
        <end position="186"/>
    </location>
</feature>
<sequence length="186" mass="21146">MRDFVVIALLLCFAVAIVSSERRLVKRQDLIPFPRVGKRDWNREEEPSGPSGREMTSYLEDITLEQSPKRLASEQNILNIPMTYQLDPKARGLDLSSEDQPNLKSLLGRISAAMQHPSGNLDLLTPKSSRKMTRKHLRSSPNGIEMIPLNTLLVKILQEQLKAKTPEEIARFFQTPSKNQRLSLVE</sequence>
<accession>A0AAN8WPP3</accession>
<gene>
    <name evidence="3" type="ORF">SK128_004797</name>
</gene>
<feature type="signal peptide" evidence="2">
    <location>
        <begin position="1"/>
        <end position="20"/>
    </location>
</feature>
<dbReference type="AlphaFoldDB" id="A0AAN8WPP3"/>
<evidence type="ECO:0000256" key="2">
    <source>
        <dbReference type="SAM" id="SignalP"/>
    </source>
</evidence>
<comment type="caution">
    <text evidence="3">The sequence shown here is derived from an EMBL/GenBank/DDBJ whole genome shotgun (WGS) entry which is preliminary data.</text>
</comment>